<dbReference type="STRING" id="54.SAMN02745121_01018"/>
<dbReference type="AlphaFoldDB" id="A0A1I1U6T4"/>
<organism evidence="3 4">
    <name type="scientific">Nannocystis exedens</name>
    <dbReference type="NCBI Taxonomy" id="54"/>
    <lineage>
        <taxon>Bacteria</taxon>
        <taxon>Pseudomonadati</taxon>
        <taxon>Myxococcota</taxon>
        <taxon>Polyangia</taxon>
        <taxon>Nannocystales</taxon>
        <taxon>Nannocystaceae</taxon>
        <taxon>Nannocystis</taxon>
    </lineage>
</organism>
<evidence type="ECO:0000259" key="2">
    <source>
        <dbReference type="Pfam" id="PF17517"/>
    </source>
</evidence>
<dbReference type="EMBL" id="FOMX01000003">
    <property type="protein sequence ID" value="SFD66487.1"/>
    <property type="molecule type" value="Genomic_DNA"/>
</dbReference>
<dbReference type="PANTHER" id="PTHR46534:SF1">
    <property type="entry name" value="IGGFC-BINDING PROTEIN N-TERMINAL DOMAIN-CONTAINING PROTEIN"/>
    <property type="match status" value="1"/>
</dbReference>
<sequence>MASERTGHERADGPHMQAGNFPGRRARRCSGRCGRHFAFERLGRVWHTWLMLKREDLFKLGVTAAVLLPACGDDGATTAASGATNVTGSTEATTVPGTTDTPTSTTGTPTTSVGTTEGTGTASASEATTDASTTNASSVSTTDVSTTTTTDTTGPVSSTSTTTSDTDTTVGPCVCNPGDLNGCEGDQILVCSDDCQGFEPQPCPVNGQTCKNGACGSMLCNPGQVVCEGLDAEKTCNANGDGYDPPVACSATQQCDFGGCTELCDLVQSSPSSIGCSFLGHKMDNFNDGQADSLIVGNTHPTKTAQVQLYFVPNGTNVEQPQGAPINLAPGMTYTYTMNNAALDKKSELRKGGVYRVNSNIPIIAYLHSPLGQQATNDASMLLPEYALRQNYIVASWKDTHNQYPSYFTVIALQDGTTVKWTPPQNTLAGAGVPAVNAGATGQVAMNRFDTLQVRGPQTGSDVSGTFIEADKPIWVVGAVECVNIPTVAVTYCDHIEEQMLPLDYWGKTYVGAHSPKRGNEKHYWRVFAGEDNTTVTTEPVQPGTPFTLNKGQYKDLVTPNNTSFMFSGDKPFLPVQYLEGQDGGAGTGDPAMYQMIPVEQFLDRYAFATGTGYTADYVQVIRVKGGADVKVDGVTVGGYYSVGDYEVADWKINQGGHLAESTEPFGIVSVGYTGVTSYAYPGGMRLKIINPQ</sequence>
<evidence type="ECO:0000313" key="4">
    <source>
        <dbReference type="Proteomes" id="UP000199400"/>
    </source>
</evidence>
<dbReference type="PANTHER" id="PTHR46534">
    <property type="entry name" value="IGGFC_BINDING DOMAIN-CONTAINING PROTEIN"/>
    <property type="match status" value="1"/>
</dbReference>
<dbReference type="InterPro" id="IPR035234">
    <property type="entry name" value="IgGFc-bd_N"/>
</dbReference>
<evidence type="ECO:0000313" key="3">
    <source>
        <dbReference type="EMBL" id="SFD66487.1"/>
    </source>
</evidence>
<gene>
    <name evidence="3" type="ORF">SAMN02745121_01018</name>
</gene>
<feature type="compositionally biased region" description="Basic and acidic residues" evidence="1">
    <location>
        <begin position="1"/>
        <end position="13"/>
    </location>
</feature>
<feature type="region of interest" description="Disordered" evidence="1">
    <location>
        <begin position="78"/>
        <end position="168"/>
    </location>
</feature>
<reference evidence="4" key="1">
    <citation type="submission" date="2016-10" db="EMBL/GenBank/DDBJ databases">
        <authorList>
            <person name="Varghese N."/>
            <person name="Submissions S."/>
        </authorList>
    </citation>
    <scope>NUCLEOTIDE SEQUENCE [LARGE SCALE GENOMIC DNA]</scope>
    <source>
        <strain evidence="4">ATCC 25963</strain>
    </source>
</reference>
<dbReference type="Pfam" id="PF17517">
    <property type="entry name" value="IgGFc_binding"/>
    <property type="match status" value="1"/>
</dbReference>
<protein>
    <recommendedName>
        <fullName evidence="2">IgGFc-binding protein N-terminal domain-containing protein</fullName>
    </recommendedName>
</protein>
<evidence type="ECO:0000256" key="1">
    <source>
        <dbReference type="SAM" id="MobiDB-lite"/>
    </source>
</evidence>
<accession>A0A1I1U6T4</accession>
<keyword evidence="4" id="KW-1185">Reference proteome</keyword>
<feature type="domain" description="IgGFc-binding protein N-terminal" evidence="2">
    <location>
        <begin position="378"/>
        <end position="672"/>
    </location>
</feature>
<feature type="region of interest" description="Disordered" evidence="1">
    <location>
        <begin position="1"/>
        <end position="26"/>
    </location>
</feature>
<dbReference type="Proteomes" id="UP000199400">
    <property type="component" value="Unassembled WGS sequence"/>
</dbReference>
<proteinExistence type="predicted"/>
<name>A0A1I1U6T4_9BACT</name>